<name>A0A329MMA2_9BACL</name>
<evidence type="ECO:0000313" key="3">
    <source>
        <dbReference type="Proteomes" id="UP000250369"/>
    </source>
</evidence>
<dbReference type="EMBL" id="QMFB01000007">
    <property type="protein sequence ID" value="RAV20742.1"/>
    <property type="molecule type" value="Genomic_DNA"/>
</dbReference>
<sequence>MLEIKQDGNSFYLGEASDKTAEIHFVPNGNNLIIVDHTFVSESLRGQKVGDALVKRIVEYAREEQLKILPLCPFAKSQFDRHPDYHDVLA</sequence>
<keyword evidence="2" id="KW-0808">Transferase</keyword>
<proteinExistence type="predicted"/>
<dbReference type="Proteomes" id="UP000250369">
    <property type="component" value="Unassembled WGS sequence"/>
</dbReference>
<organism evidence="2 3">
    <name type="scientific">Paenibacillus contaminans</name>
    <dbReference type="NCBI Taxonomy" id="450362"/>
    <lineage>
        <taxon>Bacteria</taxon>
        <taxon>Bacillati</taxon>
        <taxon>Bacillota</taxon>
        <taxon>Bacilli</taxon>
        <taxon>Bacillales</taxon>
        <taxon>Paenibacillaceae</taxon>
        <taxon>Paenibacillus</taxon>
    </lineage>
</organism>
<dbReference type="PROSITE" id="PS51729">
    <property type="entry name" value="GNAT_YJDJ"/>
    <property type="match status" value="1"/>
</dbReference>
<evidence type="ECO:0000259" key="1">
    <source>
        <dbReference type="PROSITE" id="PS51729"/>
    </source>
</evidence>
<comment type="caution">
    <text evidence="2">The sequence shown here is derived from an EMBL/GenBank/DDBJ whole genome shotgun (WGS) entry which is preliminary data.</text>
</comment>
<dbReference type="SUPFAM" id="SSF55729">
    <property type="entry name" value="Acyl-CoA N-acyltransferases (Nat)"/>
    <property type="match status" value="1"/>
</dbReference>
<gene>
    <name evidence="2" type="ORF">DQG23_14660</name>
</gene>
<protein>
    <submittedName>
        <fullName evidence="2">N-acetyltransferase</fullName>
    </submittedName>
</protein>
<dbReference type="GO" id="GO:0016740">
    <property type="term" value="F:transferase activity"/>
    <property type="evidence" value="ECO:0007669"/>
    <property type="project" value="UniProtKB-KW"/>
</dbReference>
<dbReference type="InterPro" id="IPR045057">
    <property type="entry name" value="Gcn5-rel_NAT"/>
</dbReference>
<dbReference type="PANTHER" id="PTHR31435:SF10">
    <property type="entry name" value="BSR4717 PROTEIN"/>
    <property type="match status" value="1"/>
</dbReference>
<dbReference type="Gene3D" id="3.40.630.30">
    <property type="match status" value="1"/>
</dbReference>
<accession>A0A329MMA2</accession>
<keyword evidence="3" id="KW-1185">Reference proteome</keyword>
<dbReference type="AlphaFoldDB" id="A0A329MMA2"/>
<dbReference type="InterPro" id="IPR031165">
    <property type="entry name" value="GNAT_YJDJ"/>
</dbReference>
<dbReference type="InterPro" id="IPR016181">
    <property type="entry name" value="Acyl_CoA_acyltransferase"/>
</dbReference>
<dbReference type="CDD" id="cd04301">
    <property type="entry name" value="NAT_SF"/>
    <property type="match status" value="1"/>
</dbReference>
<reference evidence="2 3" key="1">
    <citation type="journal article" date="2009" name="Int. J. Syst. Evol. Microbiol.">
        <title>Paenibacillus contaminans sp. nov., isolated from a contaminated laboratory plate.</title>
        <authorList>
            <person name="Chou J.H."/>
            <person name="Lee J.H."/>
            <person name="Lin M.C."/>
            <person name="Chang P.S."/>
            <person name="Arun A.B."/>
            <person name="Young C.C."/>
            <person name="Chen W.M."/>
        </authorList>
    </citation>
    <scope>NUCLEOTIDE SEQUENCE [LARGE SCALE GENOMIC DNA]</scope>
    <source>
        <strain evidence="2 3">CKOBP-6</strain>
    </source>
</reference>
<dbReference type="PANTHER" id="PTHR31435">
    <property type="entry name" value="PROTEIN NATD1"/>
    <property type="match status" value="1"/>
</dbReference>
<dbReference type="OrthoDB" id="9793389at2"/>
<dbReference type="Pfam" id="PF14542">
    <property type="entry name" value="Acetyltransf_CG"/>
    <property type="match status" value="1"/>
</dbReference>
<evidence type="ECO:0000313" key="2">
    <source>
        <dbReference type="EMBL" id="RAV20742.1"/>
    </source>
</evidence>
<dbReference type="RefSeq" id="WP_113031600.1">
    <property type="nucleotide sequence ID" value="NZ_QMFB01000007.1"/>
</dbReference>
<feature type="domain" description="N-acetyltransferase" evidence="1">
    <location>
        <begin position="3"/>
        <end position="90"/>
    </location>
</feature>